<dbReference type="EMBL" id="SOEB01000019">
    <property type="protein sequence ID" value="TDX25554.1"/>
    <property type="molecule type" value="Genomic_DNA"/>
</dbReference>
<keyword evidence="4" id="KW-1185">Reference proteome</keyword>
<reference evidence="1" key="3">
    <citation type="submission" date="2021-01" db="EMBL/GenBank/DDBJ databases">
        <authorList>
            <person name="Guzman M.S."/>
        </authorList>
    </citation>
    <scope>NUCLEOTIDE SEQUENCE</scope>
    <source>
        <strain evidence="1">AB19</strain>
    </source>
</reference>
<evidence type="ECO:0000313" key="3">
    <source>
        <dbReference type="Proteomes" id="UP000295484"/>
    </source>
</evidence>
<evidence type="ECO:0000313" key="2">
    <source>
        <dbReference type="EMBL" id="TDX25554.1"/>
    </source>
</evidence>
<proteinExistence type="predicted"/>
<evidence type="ECO:0000313" key="1">
    <source>
        <dbReference type="EMBL" id="MBL3577305.1"/>
    </source>
</evidence>
<dbReference type="EMBL" id="JAESIL010000010">
    <property type="protein sequence ID" value="MBL3577305.1"/>
    <property type="molecule type" value="Genomic_DNA"/>
</dbReference>
<sequence>MKPVASREAIDGVQQMHRALHMALDALENRNEPDRAAEILRQIDMAMVDWIEAARFMR</sequence>
<dbReference type="AlphaFoldDB" id="A0A4R8FHP4"/>
<name>A0A4R8FHP4_9RHOB</name>
<reference evidence="4" key="2">
    <citation type="submission" date="2021-01" db="EMBL/GenBank/DDBJ databases">
        <title>Draft genomes of Rhodovulum sulfidophilum.</title>
        <authorList>
            <person name="Guzman M.S."/>
        </authorList>
    </citation>
    <scope>NUCLEOTIDE SEQUENCE [LARGE SCALE GENOMIC DNA]</scope>
    <source>
        <strain evidence="4">AB19</strain>
    </source>
</reference>
<dbReference type="RefSeq" id="WP_158272341.1">
    <property type="nucleotide sequence ID" value="NZ_JAESIL010000010.1"/>
</dbReference>
<protein>
    <submittedName>
        <fullName evidence="2">Uncharacterized protein</fullName>
    </submittedName>
</protein>
<gene>
    <name evidence="2" type="ORF">EV657_11951</name>
    <name evidence="1" type="ORF">JMJ92_03890</name>
</gene>
<dbReference type="Proteomes" id="UP000635853">
    <property type="component" value="Unassembled WGS sequence"/>
</dbReference>
<organism evidence="2 3">
    <name type="scientific">Rhodovulum visakhapatnamense</name>
    <dbReference type="NCBI Taxonomy" id="364297"/>
    <lineage>
        <taxon>Bacteria</taxon>
        <taxon>Pseudomonadati</taxon>
        <taxon>Pseudomonadota</taxon>
        <taxon>Alphaproteobacteria</taxon>
        <taxon>Rhodobacterales</taxon>
        <taxon>Paracoccaceae</taxon>
        <taxon>Rhodovulum</taxon>
    </lineage>
</organism>
<accession>A0A4R8FHP4</accession>
<reference evidence="2 3" key="1">
    <citation type="submission" date="2019-03" db="EMBL/GenBank/DDBJ databases">
        <title>Genomic Encyclopedia of Type Strains, Phase IV (KMG-IV): sequencing the most valuable type-strain genomes for metagenomic binning, comparative biology and taxonomic classification.</title>
        <authorList>
            <person name="Goeker M."/>
        </authorList>
    </citation>
    <scope>NUCLEOTIDE SEQUENCE [LARGE SCALE GENOMIC DNA]</scope>
    <source>
        <strain evidence="2 3">JA181</strain>
    </source>
</reference>
<evidence type="ECO:0000313" key="4">
    <source>
        <dbReference type="Proteomes" id="UP000635853"/>
    </source>
</evidence>
<dbReference type="Proteomes" id="UP000295484">
    <property type="component" value="Unassembled WGS sequence"/>
</dbReference>
<comment type="caution">
    <text evidence="2">The sequence shown here is derived from an EMBL/GenBank/DDBJ whole genome shotgun (WGS) entry which is preliminary data.</text>
</comment>